<feature type="domain" description="PLD phosphodiesterase" evidence="1">
    <location>
        <begin position="284"/>
        <end position="311"/>
    </location>
</feature>
<evidence type="ECO:0000259" key="1">
    <source>
        <dbReference type="PROSITE" id="PS50035"/>
    </source>
</evidence>
<dbReference type="EMBL" id="FOHZ01000027">
    <property type="protein sequence ID" value="SET81927.1"/>
    <property type="molecule type" value="Genomic_DNA"/>
</dbReference>
<dbReference type="PROSITE" id="PS50035">
    <property type="entry name" value="PLD"/>
    <property type="match status" value="2"/>
</dbReference>
<dbReference type="GO" id="GO:0030572">
    <property type="term" value="F:phosphatidyltransferase activity"/>
    <property type="evidence" value="ECO:0007669"/>
    <property type="project" value="UniProtKB-ARBA"/>
</dbReference>
<sequence>MDGNPGDVACEPEGGAVKGVFRLFGEGDELYAEMIRSVRAATQRIFLASYILAADEVGTELLDELMKQSRHGLDVRIHVDALGSSSVLTRKHRRQLRAAGIRLQRFHRWSWRQPMRYNRRDHRKLLVIDGKTAYLGGFNIHREGSRRYYGPKRWRDVHVCFEGPLAAEADALFDAFWCGHPDWSPQSHTIGDSRITPNTTRACRIQLRCSIKDQLAGASDKIWLATPYFVPDRGLRKQLALAARRGVDVRILTTEKTDSTPAQWAARAIYGELLEHGVRIFEYTPRLMHSKVLLVDDVWGSIGTANFDYRSLFINYELTLISTNEALNGQLRNEFVTDLLDASEITGIAWKHRGFMKGVYDTLGLLLRKWL</sequence>
<dbReference type="AlphaFoldDB" id="A0A1I0HDU0"/>
<proteinExistence type="predicted"/>
<dbReference type="SUPFAM" id="SSF56024">
    <property type="entry name" value="Phospholipase D/nuclease"/>
    <property type="match status" value="2"/>
</dbReference>
<dbReference type="CDD" id="cd09159">
    <property type="entry name" value="PLDc_ybhO_like_2"/>
    <property type="match status" value="1"/>
</dbReference>
<name>A0A1I0HDU0_9GAMM</name>
<dbReference type="PANTHER" id="PTHR21248:SF22">
    <property type="entry name" value="PHOSPHOLIPASE D"/>
    <property type="match status" value="1"/>
</dbReference>
<dbReference type="InterPro" id="IPR001736">
    <property type="entry name" value="PLipase_D/transphosphatidylase"/>
</dbReference>
<dbReference type="Proteomes" id="UP000198762">
    <property type="component" value="Unassembled WGS sequence"/>
</dbReference>
<organism evidence="2 3">
    <name type="scientific">Marinobacter segnicrescens</name>
    <dbReference type="NCBI Taxonomy" id="430453"/>
    <lineage>
        <taxon>Bacteria</taxon>
        <taxon>Pseudomonadati</taxon>
        <taxon>Pseudomonadota</taxon>
        <taxon>Gammaproteobacteria</taxon>
        <taxon>Pseudomonadales</taxon>
        <taxon>Marinobacteraceae</taxon>
        <taxon>Marinobacter</taxon>
    </lineage>
</organism>
<gene>
    <name evidence="2" type="ORF">SAMN04487962_12723</name>
</gene>
<reference evidence="3" key="1">
    <citation type="submission" date="2016-10" db="EMBL/GenBank/DDBJ databases">
        <authorList>
            <person name="Varghese N."/>
            <person name="Submissions S."/>
        </authorList>
    </citation>
    <scope>NUCLEOTIDE SEQUENCE [LARGE SCALE GENOMIC DNA]</scope>
    <source>
        <strain evidence="3">CGMCC 1.6489</strain>
    </source>
</reference>
<dbReference type="Pfam" id="PF13091">
    <property type="entry name" value="PLDc_2"/>
    <property type="match status" value="2"/>
</dbReference>
<accession>A0A1I0HDU0</accession>
<evidence type="ECO:0000313" key="3">
    <source>
        <dbReference type="Proteomes" id="UP000198762"/>
    </source>
</evidence>
<dbReference type="CDD" id="cd09110">
    <property type="entry name" value="PLDc_CLS_1"/>
    <property type="match status" value="1"/>
</dbReference>
<protein>
    <submittedName>
        <fullName evidence="2">Cardiolipin synthase</fullName>
    </submittedName>
</protein>
<dbReference type="Gene3D" id="3.30.870.10">
    <property type="entry name" value="Endonuclease Chain A"/>
    <property type="match status" value="2"/>
</dbReference>
<dbReference type="PANTHER" id="PTHR21248">
    <property type="entry name" value="CARDIOLIPIN SYNTHASE"/>
    <property type="match status" value="1"/>
</dbReference>
<feature type="domain" description="PLD phosphodiesterase" evidence="1">
    <location>
        <begin position="117"/>
        <end position="144"/>
    </location>
</feature>
<keyword evidence="3" id="KW-1185">Reference proteome</keyword>
<dbReference type="GO" id="GO:0032049">
    <property type="term" value="P:cardiolipin biosynthetic process"/>
    <property type="evidence" value="ECO:0007669"/>
    <property type="project" value="UniProtKB-ARBA"/>
</dbReference>
<dbReference type="SMART" id="SM00155">
    <property type="entry name" value="PLDc"/>
    <property type="match status" value="2"/>
</dbReference>
<dbReference type="RefSeq" id="WP_091854524.1">
    <property type="nucleotide sequence ID" value="NZ_FOHZ01000027.1"/>
</dbReference>
<evidence type="ECO:0000313" key="2">
    <source>
        <dbReference type="EMBL" id="SET81927.1"/>
    </source>
</evidence>
<dbReference type="STRING" id="430453.SAMN04487962_12723"/>
<dbReference type="OrthoDB" id="9814092at2"/>
<dbReference type="InterPro" id="IPR025202">
    <property type="entry name" value="PLD-like_dom"/>
</dbReference>